<reference evidence="4 5" key="1">
    <citation type="submission" date="2021-02" db="EMBL/GenBank/DDBJ databases">
        <title>Variation within the Batrachochytrium salamandrivorans European outbreak.</title>
        <authorList>
            <person name="Kelly M."/>
            <person name="Pasmans F."/>
            <person name="Shea T.P."/>
            <person name="Munoz J.F."/>
            <person name="Carranza S."/>
            <person name="Cuomo C.A."/>
            <person name="Martel A."/>
        </authorList>
    </citation>
    <scope>NUCLEOTIDE SEQUENCE [LARGE SCALE GENOMIC DNA]</scope>
    <source>
        <strain evidence="4 5">AMFP18/2</strain>
    </source>
</reference>
<keyword evidence="5" id="KW-1185">Reference proteome</keyword>
<dbReference type="InterPro" id="IPR044563">
    <property type="entry name" value="Sgt1-like"/>
</dbReference>
<comment type="caution">
    <text evidence="4">The sequence shown here is derived from an EMBL/GenBank/DDBJ whole genome shotgun (WGS) entry which is preliminary data.</text>
</comment>
<dbReference type="SUPFAM" id="SSF49764">
    <property type="entry name" value="HSP20-like chaperones"/>
    <property type="match status" value="1"/>
</dbReference>
<proteinExistence type="predicted"/>
<dbReference type="InterPro" id="IPR008978">
    <property type="entry name" value="HSP20-like_chaperone"/>
</dbReference>
<dbReference type="InterPro" id="IPR007052">
    <property type="entry name" value="CS_dom"/>
</dbReference>
<feature type="domain" description="SGS" evidence="2">
    <location>
        <begin position="140"/>
        <end position="227"/>
    </location>
</feature>
<evidence type="ECO:0000313" key="5">
    <source>
        <dbReference type="Proteomes" id="UP001648503"/>
    </source>
</evidence>
<evidence type="ECO:0008006" key="6">
    <source>
        <dbReference type="Google" id="ProtNLM"/>
    </source>
</evidence>
<dbReference type="Pfam" id="PF04969">
    <property type="entry name" value="CS"/>
    <property type="match status" value="1"/>
</dbReference>
<gene>
    <name evidence="4" type="ORF">BASA50_008385</name>
</gene>
<sequence>MMTSTEPAPISTATTAATPAPKIRHEWFQTDSHITISVFIKNVDSSNLTVDMGSRSVSLHISNPASGASSEIMMDFELLLPILPSESTYEVLRTKIEVKLKKERAGVKWAVLEGDQTLDATANGAVLASLASVSASAPPSYPTSSQKKSDWGKIDKSVEEDKPEGDAALNALFQQIYKDASEETRRAMTKSYVESNGTCLSTNWEEVGAKKVEVTPPSGMVSKKFEF</sequence>
<dbReference type="EMBL" id="JAFCIX010000392">
    <property type="protein sequence ID" value="KAH6591986.1"/>
    <property type="molecule type" value="Genomic_DNA"/>
</dbReference>
<protein>
    <recommendedName>
        <fullName evidence="6">SGS domain-containing protein</fullName>
    </recommendedName>
</protein>
<evidence type="ECO:0000259" key="2">
    <source>
        <dbReference type="PROSITE" id="PS51048"/>
    </source>
</evidence>
<dbReference type="Proteomes" id="UP001648503">
    <property type="component" value="Unassembled WGS sequence"/>
</dbReference>
<feature type="domain" description="CS" evidence="3">
    <location>
        <begin position="20"/>
        <end position="113"/>
    </location>
</feature>
<accession>A0ABQ8F4F7</accession>
<feature type="compositionally biased region" description="Basic and acidic residues" evidence="1">
    <location>
        <begin position="147"/>
        <end position="160"/>
    </location>
</feature>
<evidence type="ECO:0000259" key="3">
    <source>
        <dbReference type="PROSITE" id="PS51203"/>
    </source>
</evidence>
<evidence type="ECO:0000256" key="1">
    <source>
        <dbReference type="SAM" id="MobiDB-lite"/>
    </source>
</evidence>
<name>A0ABQ8F4F7_9FUNG</name>
<dbReference type="InterPro" id="IPR007699">
    <property type="entry name" value="SGS_dom"/>
</dbReference>
<dbReference type="Gene3D" id="2.60.40.790">
    <property type="match status" value="1"/>
</dbReference>
<evidence type="ECO:0000313" key="4">
    <source>
        <dbReference type="EMBL" id="KAH6591986.1"/>
    </source>
</evidence>
<dbReference type="PROSITE" id="PS51203">
    <property type="entry name" value="CS"/>
    <property type="match status" value="1"/>
</dbReference>
<dbReference type="Pfam" id="PF05002">
    <property type="entry name" value="SGS"/>
    <property type="match status" value="1"/>
</dbReference>
<feature type="region of interest" description="Disordered" evidence="1">
    <location>
        <begin position="135"/>
        <end position="160"/>
    </location>
</feature>
<organism evidence="4 5">
    <name type="scientific">Batrachochytrium salamandrivorans</name>
    <dbReference type="NCBI Taxonomy" id="1357716"/>
    <lineage>
        <taxon>Eukaryota</taxon>
        <taxon>Fungi</taxon>
        <taxon>Fungi incertae sedis</taxon>
        <taxon>Chytridiomycota</taxon>
        <taxon>Chytridiomycota incertae sedis</taxon>
        <taxon>Chytridiomycetes</taxon>
        <taxon>Rhizophydiales</taxon>
        <taxon>Rhizophydiales incertae sedis</taxon>
        <taxon>Batrachochytrium</taxon>
    </lineage>
</organism>
<dbReference type="PANTHER" id="PTHR45862">
    <property type="entry name" value="PROTEIN SGT1 HOMOLOG"/>
    <property type="match status" value="1"/>
</dbReference>
<dbReference type="PROSITE" id="PS51048">
    <property type="entry name" value="SGS"/>
    <property type="match status" value="1"/>
</dbReference>